<keyword evidence="2" id="KW-0238">DNA-binding</keyword>
<dbReference type="OrthoDB" id="9812645at2"/>
<dbReference type="RefSeq" id="WP_151000784.1">
    <property type="nucleotide sequence ID" value="NZ_BPQY01000098.1"/>
</dbReference>
<dbReference type="PANTHER" id="PTHR43537">
    <property type="entry name" value="TRANSCRIPTIONAL REGULATOR, GNTR FAMILY"/>
    <property type="match status" value="1"/>
</dbReference>
<keyword evidence="3" id="KW-0804">Transcription</keyword>
<sequence>MRPDDAPSLPPPLRRVKLSDQIAEDLCRRIARDRMAPGQRLPNERALMRHYGCAKGTIREALKSLEVQGLVTMQSGPNGGAEIRPISIDAAAQQLRRFLHFRELDFAQVYAVRRGLEVALGTSVVGRLSEADLQRLDANIAACDAAAALGQRSAGRALELAFHDLLCDASDNALLAFMCRFLNSLLRDLVEFHGGSLTEHEAFGAHNLDSHRQLVAAFRAEDADAVGRVMHAHMCCAEHYMRRLDAAFRKDLLSSGTA</sequence>
<dbReference type="Proteomes" id="UP000474159">
    <property type="component" value="Unassembled WGS sequence"/>
</dbReference>
<proteinExistence type="predicted"/>
<dbReference type="CDD" id="cd07377">
    <property type="entry name" value="WHTH_GntR"/>
    <property type="match status" value="1"/>
</dbReference>
<dbReference type="SUPFAM" id="SSF48008">
    <property type="entry name" value="GntR ligand-binding domain-like"/>
    <property type="match status" value="1"/>
</dbReference>
<dbReference type="EMBL" id="VZZK01000013">
    <property type="protein sequence ID" value="KAB1078510.1"/>
    <property type="molecule type" value="Genomic_DNA"/>
</dbReference>
<gene>
    <name evidence="5" type="ORF">F6X53_14000</name>
</gene>
<dbReference type="Gene3D" id="1.20.120.530">
    <property type="entry name" value="GntR ligand-binding domain-like"/>
    <property type="match status" value="1"/>
</dbReference>
<reference evidence="5 6" key="1">
    <citation type="submission" date="2019-09" db="EMBL/GenBank/DDBJ databases">
        <title>YIM 48816 draft genome.</title>
        <authorList>
            <person name="Jiang L."/>
        </authorList>
    </citation>
    <scope>NUCLEOTIDE SEQUENCE [LARGE SCALE GENOMIC DNA]</scope>
    <source>
        <strain evidence="5 6">YIM 48816</strain>
    </source>
</reference>
<dbReference type="PROSITE" id="PS50949">
    <property type="entry name" value="HTH_GNTR"/>
    <property type="match status" value="1"/>
</dbReference>
<organism evidence="5 6">
    <name type="scientific">Methylobacterium soli</name>
    <dbReference type="NCBI Taxonomy" id="553447"/>
    <lineage>
        <taxon>Bacteria</taxon>
        <taxon>Pseudomonadati</taxon>
        <taxon>Pseudomonadota</taxon>
        <taxon>Alphaproteobacteria</taxon>
        <taxon>Hyphomicrobiales</taxon>
        <taxon>Methylobacteriaceae</taxon>
        <taxon>Methylobacterium</taxon>
    </lineage>
</organism>
<keyword evidence="1" id="KW-0805">Transcription regulation</keyword>
<dbReference type="GO" id="GO:0003700">
    <property type="term" value="F:DNA-binding transcription factor activity"/>
    <property type="evidence" value="ECO:0007669"/>
    <property type="project" value="InterPro"/>
</dbReference>
<dbReference type="InterPro" id="IPR000524">
    <property type="entry name" value="Tscrpt_reg_HTH_GntR"/>
</dbReference>
<dbReference type="InterPro" id="IPR008920">
    <property type="entry name" value="TF_FadR/GntR_C"/>
</dbReference>
<evidence type="ECO:0000313" key="6">
    <source>
        <dbReference type="Proteomes" id="UP000474159"/>
    </source>
</evidence>
<evidence type="ECO:0000256" key="2">
    <source>
        <dbReference type="ARBA" id="ARBA00023125"/>
    </source>
</evidence>
<dbReference type="Pfam" id="PF00392">
    <property type="entry name" value="GntR"/>
    <property type="match status" value="1"/>
</dbReference>
<dbReference type="PRINTS" id="PR00035">
    <property type="entry name" value="HTHGNTR"/>
</dbReference>
<evidence type="ECO:0000259" key="4">
    <source>
        <dbReference type="PROSITE" id="PS50949"/>
    </source>
</evidence>
<feature type="domain" description="HTH gntR-type" evidence="4">
    <location>
        <begin position="16"/>
        <end position="86"/>
    </location>
</feature>
<evidence type="ECO:0000256" key="1">
    <source>
        <dbReference type="ARBA" id="ARBA00023015"/>
    </source>
</evidence>
<dbReference type="InterPro" id="IPR036388">
    <property type="entry name" value="WH-like_DNA-bd_sf"/>
</dbReference>
<name>A0A6L3SYA9_9HYPH</name>
<dbReference type="SUPFAM" id="SSF46785">
    <property type="entry name" value="Winged helix' DNA-binding domain"/>
    <property type="match status" value="1"/>
</dbReference>
<dbReference type="SMART" id="SM00895">
    <property type="entry name" value="FCD"/>
    <property type="match status" value="1"/>
</dbReference>
<keyword evidence="6" id="KW-1185">Reference proteome</keyword>
<dbReference type="Gene3D" id="1.10.10.10">
    <property type="entry name" value="Winged helix-like DNA-binding domain superfamily/Winged helix DNA-binding domain"/>
    <property type="match status" value="1"/>
</dbReference>
<dbReference type="AlphaFoldDB" id="A0A6L3SYA9"/>
<evidence type="ECO:0000256" key="3">
    <source>
        <dbReference type="ARBA" id="ARBA00023163"/>
    </source>
</evidence>
<comment type="caution">
    <text evidence="5">The sequence shown here is derived from an EMBL/GenBank/DDBJ whole genome shotgun (WGS) entry which is preliminary data.</text>
</comment>
<dbReference type="InterPro" id="IPR036390">
    <property type="entry name" value="WH_DNA-bd_sf"/>
</dbReference>
<accession>A0A6L3SYA9</accession>
<evidence type="ECO:0000313" key="5">
    <source>
        <dbReference type="EMBL" id="KAB1078510.1"/>
    </source>
</evidence>
<protein>
    <submittedName>
        <fullName evidence="5">FadR family transcriptional regulator</fullName>
    </submittedName>
</protein>
<dbReference type="PANTHER" id="PTHR43537:SF5">
    <property type="entry name" value="UXU OPERON TRANSCRIPTIONAL REGULATOR"/>
    <property type="match status" value="1"/>
</dbReference>
<dbReference type="Pfam" id="PF07729">
    <property type="entry name" value="FCD"/>
    <property type="match status" value="1"/>
</dbReference>
<dbReference type="GO" id="GO:0003677">
    <property type="term" value="F:DNA binding"/>
    <property type="evidence" value="ECO:0007669"/>
    <property type="project" value="UniProtKB-KW"/>
</dbReference>
<dbReference type="SMART" id="SM00345">
    <property type="entry name" value="HTH_GNTR"/>
    <property type="match status" value="1"/>
</dbReference>
<dbReference type="InterPro" id="IPR011711">
    <property type="entry name" value="GntR_C"/>
</dbReference>